<dbReference type="InterPro" id="IPR014729">
    <property type="entry name" value="Rossmann-like_a/b/a_fold"/>
</dbReference>
<comment type="similarity">
    <text evidence="1">Belongs to the universal stress protein A family.</text>
</comment>
<sequence length="145" mass="15781">MYKKILVPLDGSAPSLDAAKQAIEIAAALGSQLTFLHVLPTLGSYINLPRLYASESYNQLLQEFYAQGEHILDNALKEIDTKGLSIDRKLESGDPAMKILEIAREENYDLIVMGNRGLSGAKEVLLGSVSSRIADHASCPVLIVR</sequence>
<dbReference type="Pfam" id="PF00582">
    <property type="entry name" value="Usp"/>
    <property type="match status" value="1"/>
</dbReference>
<comment type="caution">
    <text evidence="3">The sequence shown here is derived from an EMBL/GenBank/DDBJ whole genome shotgun (WGS) entry which is preliminary data.</text>
</comment>
<dbReference type="Gene3D" id="3.40.50.620">
    <property type="entry name" value="HUPs"/>
    <property type="match status" value="1"/>
</dbReference>
<dbReference type="OrthoDB" id="9794782at2"/>
<accession>A0A9D3AZ02</accession>
<reference evidence="3" key="1">
    <citation type="submission" date="2016-02" db="EMBL/GenBank/DDBJ databases">
        <title>Draft Genome Sequence of Sporotomaculum syntrophicum Strain FB, a Syntrophic Benzoate Degrader.</title>
        <authorList>
            <person name="Nobu M.K."/>
            <person name="Narihiro T."/>
            <person name="Qiu Y.-L."/>
            <person name="Ohashi A."/>
            <person name="Liu W.-T."/>
            <person name="Yuji S."/>
        </authorList>
    </citation>
    <scope>NUCLEOTIDE SEQUENCE</scope>
    <source>
        <strain evidence="3">FB</strain>
    </source>
</reference>
<dbReference type="PANTHER" id="PTHR46268:SF6">
    <property type="entry name" value="UNIVERSAL STRESS PROTEIN UP12"/>
    <property type="match status" value="1"/>
</dbReference>
<dbReference type="InterPro" id="IPR006016">
    <property type="entry name" value="UspA"/>
</dbReference>
<feature type="domain" description="UspA" evidence="2">
    <location>
        <begin position="1"/>
        <end position="145"/>
    </location>
</feature>
<evidence type="ECO:0000313" key="4">
    <source>
        <dbReference type="Proteomes" id="UP000798488"/>
    </source>
</evidence>
<dbReference type="EMBL" id="LSRS01000003">
    <property type="protein sequence ID" value="KAF1085349.1"/>
    <property type="molecule type" value="Genomic_DNA"/>
</dbReference>
<dbReference type="PRINTS" id="PR01438">
    <property type="entry name" value="UNVRSLSTRESS"/>
</dbReference>
<dbReference type="AlphaFoldDB" id="A0A9D3AZ02"/>
<dbReference type="InterPro" id="IPR006015">
    <property type="entry name" value="Universal_stress_UspA"/>
</dbReference>
<evidence type="ECO:0000259" key="2">
    <source>
        <dbReference type="Pfam" id="PF00582"/>
    </source>
</evidence>
<proteinExistence type="inferred from homology"/>
<dbReference type="RefSeq" id="WP_161821824.1">
    <property type="nucleotide sequence ID" value="NZ_LSRS01000003.1"/>
</dbReference>
<dbReference type="PANTHER" id="PTHR46268">
    <property type="entry name" value="STRESS RESPONSE PROTEIN NHAX"/>
    <property type="match status" value="1"/>
</dbReference>
<protein>
    <submittedName>
        <fullName evidence="3">Universal stress protein</fullName>
    </submittedName>
</protein>
<name>A0A9D3AZ02_9FIRM</name>
<dbReference type="SUPFAM" id="SSF52402">
    <property type="entry name" value="Adenine nucleotide alpha hydrolases-like"/>
    <property type="match status" value="1"/>
</dbReference>
<evidence type="ECO:0000256" key="1">
    <source>
        <dbReference type="ARBA" id="ARBA00008791"/>
    </source>
</evidence>
<organism evidence="3 4">
    <name type="scientific">Sporotomaculum syntrophicum</name>
    <dbReference type="NCBI Taxonomy" id="182264"/>
    <lineage>
        <taxon>Bacteria</taxon>
        <taxon>Bacillati</taxon>
        <taxon>Bacillota</taxon>
        <taxon>Clostridia</taxon>
        <taxon>Eubacteriales</taxon>
        <taxon>Desulfallaceae</taxon>
        <taxon>Sporotomaculum</taxon>
    </lineage>
</organism>
<evidence type="ECO:0000313" key="3">
    <source>
        <dbReference type="EMBL" id="KAF1085349.1"/>
    </source>
</evidence>
<dbReference type="CDD" id="cd00293">
    <property type="entry name" value="USP-like"/>
    <property type="match status" value="1"/>
</dbReference>
<dbReference type="Proteomes" id="UP000798488">
    <property type="component" value="Unassembled WGS sequence"/>
</dbReference>
<gene>
    <name evidence="3" type="ORF">SPSYN_01485</name>
</gene>
<keyword evidence="4" id="KW-1185">Reference proteome</keyword>